<dbReference type="InterPro" id="IPR021384">
    <property type="entry name" value="Mediator_Med21"/>
</dbReference>
<keyword evidence="4 6" id="KW-0804">Transcription</keyword>
<comment type="caution">
    <text evidence="8">The sequence shown here is derived from an EMBL/GenBank/DDBJ whole genome shotgun (WGS) entry which is preliminary data.</text>
</comment>
<comment type="function">
    <text evidence="6">Component of the Mediator complex, a coactivator involved in the regulated transcription of nearly all RNA polymerase II-dependent genes. Mediator functions as a bridge to convey information from gene-specific regulatory proteins to the basal RNA polymerase II transcription machinery. Mediator is recruited to promoters by direct interactions with regulatory proteins and serves as a scaffold for the assembly of a functional preinitiation complex with RNA polymerase II and the general transcription factors.</text>
</comment>
<sequence length="107" mass="11868">TFVDITFNAFGTLQRDAPPLQISPNYPDPPPATDDPTTAFPFDALVAALPFSNGGEESQLQRIAELQVENDVICQDLQKRLEAASKNFLANFAHLMEQNLSIMRFTN</sequence>
<keyword evidence="2 6" id="KW-0805">Transcription regulation</keyword>
<evidence type="ECO:0000256" key="5">
    <source>
        <dbReference type="ARBA" id="ARBA00023242"/>
    </source>
</evidence>
<reference evidence="8 9" key="1">
    <citation type="submission" date="2022-03" db="EMBL/GenBank/DDBJ databases">
        <authorList>
            <person name="Macdonald S."/>
            <person name="Ahmed S."/>
            <person name="Newling K."/>
        </authorList>
    </citation>
    <scope>NUCLEOTIDE SEQUENCE [LARGE SCALE GENOMIC DNA]</scope>
</reference>
<name>A0ABC8JSD2_ERUVS</name>
<dbReference type="AlphaFoldDB" id="A0ABC8JSD2"/>
<comment type="similarity">
    <text evidence="6">Belongs to the Mediator complex subunit 21 family.</text>
</comment>
<evidence type="ECO:0000256" key="2">
    <source>
        <dbReference type="ARBA" id="ARBA00023015"/>
    </source>
</evidence>
<evidence type="ECO:0000256" key="1">
    <source>
        <dbReference type="ARBA" id="ARBA00004123"/>
    </source>
</evidence>
<organism evidence="8 9">
    <name type="scientific">Eruca vesicaria subsp. sativa</name>
    <name type="common">Garden rocket</name>
    <name type="synonym">Eruca sativa</name>
    <dbReference type="NCBI Taxonomy" id="29727"/>
    <lineage>
        <taxon>Eukaryota</taxon>
        <taxon>Viridiplantae</taxon>
        <taxon>Streptophyta</taxon>
        <taxon>Embryophyta</taxon>
        <taxon>Tracheophyta</taxon>
        <taxon>Spermatophyta</taxon>
        <taxon>Magnoliopsida</taxon>
        <taxon>eudicotyledons</taxon>
        <taxon>Gunneridae</taxon>
        <taxon>Pentapetalae</taxon>
        <taxon>rosids</taxon>
        <taxon>malvids</taxon>
        <taxon>Brassicales</taxon>
        <taxon>Brassicaceae</taxon>
        <taxon>Brassiceae</taxon>
        <taxon>Eruca</taxon>
    </lineage>
</organism>
<dbReference type="PANTHER" id="PTHR13381">
    <property type="entry name" value="RNA POLYMERASE II HOLOENZYME COMPONENT SRB7"/>
    <property type="match status" value="1"/>
</dbReference>
<proteinExistence type="inferred from homology"/>
<dbReference type="PANTHER" id="PTHR13381:SF0">
    <property type="entry name" value="MEDIATOR OF RNA POLYMERASE II TRANSCRIPTION SUBUNIT 21"/>
    <property type="match status" value="1"/>
</dbReference>
<feature type="region of interest" description="Disordered" evidence="7">
    <location>
        <begin position="16"/>
        <end position="37"/>
    </location>
</feature>
<dbReference type="Proteomes" id="UP001642260">
    <property type="component" value="Unassembled WGS sequence"/>
</dbReference>
<keyword evidence="3 6" id="KW-0010">Activator</keyword>
<keyword evidence="5 6" id="KW-0539">Nucleus</keyword>
<dbReference type="InterPro" id="IPR037212">
    <property type="entry name" value="Med7/Med21-like"/>
</dbReference>
<gene>
    <name evidence="8" type="ORF">ERUC_LOCUS14957</name>
</gene>
<evidence type="ECO:0000256" key="3">
    <source>
        <dbReference type="ARBA" id="ARBA00023159"/>
    </source>
</evidence>
<feature type="non-terminal residue" evidence="8">
    <location>
        <position position="1"/>
    </location>
</feature>
<dbReference type="Gene3D" id="6.10.280.10">
    <property type="entry name" value="Mediator complex, subunit Med21"/>
    <property type="match status" value="1"/>
</dbReference>
<comment type="subunit">
    <text evidence="6">Component of the Mediator complex.</text>
</comment>
<dbReference type="EMBL" id="CAKOAT010140710">
    <property type="protein sequence ID" value="CAH8338699.1"/>
    <property type="molecule type" value="Genomic_DNA"/>
</dbReference>
<evidence type="ECO:0000313" key="9">
    <source>
        <dbReference type="Proteomes" id="UP001642260"/>
    </source>
</evidence>
<dbReference type="GO" id="GO:0016592">
    <property type="term" value="C:mediator complex"/>
    <property type="evidence" value="ECO:0007669"/>
    <property type="project" value="UniProtKB-UniRule"/>
</dbReference>
<keyword evidence="9" id="KW-1185">Reference proteome</keyword>
<evidence type="ECO:0000256" key="7">
    <source>
        <dbReference type="SAM" id="MobiDB-lite"/>
    </source>
</evidence>
<comment type="subcellular location">
    <subcellularLocation>
        <location evidence="1 6">Nucleus</location>
    </subcellularLocation>
</comment>
<evidence type="ECO:0000313" key="8">
    <source>
        <dbReference type="EMBL" id="CAH8338699.1"/>
    </source>
</evidence>
<evidence type="ECO:0000256" key="4">
    <source>
        <dbReference type="ARBA" id="ARBA00023163"/>
    </source>
</evidence>
<evidence type="ECO:0000256" key="6">
    <source>
        <dbReference type="RuleBase" id="RU366036"/>
    </source>
</evidence>
<accession>A0ABC8JSD2</accession>
<dbReference type="SUPFAM" id="SSF140718">
    <property type="entry name" value="Mediator hinge subcomplex-like"/>
    <property type="match status" value="1"/>
</dbReference>
<protein>
    <recommendedName>
        <fullName evidence="6">Mediator of RNA polymerase II transcription subunit 21</fullName>
    </recommendedName>
</protein>